<proteinExistence type="predicted"/>
<organism evidence="2 4">
    <name type="scientific">Aspergillus lentulus</name>
    <dbReference type="NCBI Taxonomy" id="293939"/>
    <lineage>
        <taxon>Eukaryota</taxon>
        <taxon>Fungi</taxon>
        <taxon>Dikarya</taxon>
        <taxon>Ascomycota</taxon>
        <taxon>Pezizomycotina</taxon>
        <taxon>Eurotiomycetes</taxon>
        <taxon>Eurotiomycetidae</taxon>
        <taxon>Eurotiales</taxon>
        <taxon>Aspergillaceae</taxon>
        <taxon>Aspergillus</taxon>
        <taxon>Aspergillus subgen. Fumigati</taxon>
    </lineage>
</organism>
<evidence type="ECO:0000313" key="4">
    <source>
        <dbReference type="Proteomes" id="UP000051487"/>
    </source>
</evidence>
<dbReference type="EMBL" id="JAAAPU010000228">
    <property type="protein sequence ID" value="KAF4200151.1"/>
    <property type="molecule type" value="Genomic_DNA"/>
</dbReference>
<dbReference type="Proteomes" id="UP000649114">
    <property type="component" value="Unassembled WGS sequence"/>
</dbReference>
<reference evidence="3" key="2">
    <citation type="journal article" date="2020" name="bioRxiv">
        <title>Genomic and phenotypic heterogeneity of clinical isolates of the human pathogens Aspergillus fumigatus, Aspergillus lentulus and Aspergillus fumigatiaffinis.</title>
        <authorList>
            <person name="dos Santos R.A.C."/>
            <person name="Steenwyk J.L."/>
            <person name="Rivero-Menendez O."/>
            <person name="Mead M.E."/>
            <person name="Silva L.P."/>
            <person name="Bastos R.W."/>
            <person name="Alastruey-Izquierdo A."/>
            <person name="Goldman G.H."/>
            <person name="Rokas A."/>
        </authorList>
    </citation>
    <scope>NUCLEOTIDE SEQUENCE</scope>
    <source>
        <strain evidence="3">CNM-CM8927</strain>
    </source>
</reference>
<reference evidence="3" key="3">
    <citation type="submission" date="2020-04" db="EMBL/GenBank/DDBJ databases">
        <authorList>
            <person name="Santos R.A.C."/>
            <person name="Steenwyk J.L."/>
            <person name="Rivero-Menendez O."/>
            <person name="Mead M.E."/>
            <person name="Silva L.P."/>
            <person name="Bastos R.W."/>
            <person name="Alastruey-Izquierdo A."/>
            <person name="Goldman G.H."/>
            <person name="Rokas A."/>
        </authorList>
    </citation>
    <scope>NUCLEOTIDE SEQUENCE</scope>
    <source>
        <strain evidence="3">CNM-CM8927</strain>
    </source>
</reference>
<reference evidence="2 4" key="1">
    <citation type="submission" date="2015-11" db="EMBL/GenBank/DDBJ databases">
        <title>Aspergillus lentulus strain IFM 54703T.</title>
        <authorList>
            <person name="Kusuya Y."/>
            <person name="Sakai K."/>
            <person name="Kamei K."/>
            <person name="Takahashi H."/>
            <person name="Yaguchi T."/>
        </authorList>
    </citation>
    <scope>NUCLEOTIDE SEQUENCE [LARGE SCALE GENOMIC DNA]</scope>
    <source>
        <strain evidence="2 4">IFM 54703</strain>
    </source>
</reference>
<evidence type="ECO:0000313" key="2">
    <source>
        <dbReference type="EMBL" id="GAQ10067.1"/>
    </source>
</evidence>
<feature type="compositionally biased region" description="Low complexity" evidence="1">
    <location>
        <begin position="26"/>
        <end position="42"/>
    </location>
</feature>
<gene>
    <name evidence="2" type="ORF">ALT_7388</name>
    <name evidence="3" type="ORF">CNMCM8927_003858</name>
</gene>
<feature type="region of interest" description="Disordered" evidence="1">
    <location>
        <begin position="25"/>
        <end position="50"/>
    </location>
</feature>
<accession>A0AAN4PPG9</accession>
<evidence type="ECO:0000256" key="1">
    <source>
        <dbReference type="SAM" id="MobiDB-lite"/>
    </source>
</evidence>
<comment type="caution">
    <text evidence="2">The sequence shown here is derived from an EMBL/GenBank/DDBJ whole genome shotgun (WGS) entry which is preliminary data.</text>
</comment>
<sequence length="80" mass="7578">MTLPRELPVELAAFATLLSAGGADLGETAAGGAAPEGRAPSVPAAPAPPAAAALPADVPCDIASSLYEGAAAARPEGGNK</sequence>
<dbReference type="Proteomes" id="UP000051487">
    <property type="component" value="Unassembled WGS sequence"/>
</dbReference>
<dbReference type="AlphaFoldDB" id="A0AAN4PPG9"/>
<protein>
    <submittedName>
        <fullName evidence="2">Uncharacterized protein</fullName>
    </submittedName>
</protein>
<name>A0AAN4PPG9_ASPLE</name>
<evidence type="ECO:0000313" key="3">
    <source>
        <dbReference type="EMBL" id="KAF4200151.1"/>
    </source>
</evidence>
<dbReference type="EMBL" id="BCLY01000013">
    <property type="protein sequence ID" value="GAQ10067.1"/>
    <property type="molecule type" value="Genomic_DNA"/>
</dbReference>